<proteinExistence type="inferred from homology"/>
<dbReference type="FunFam" id="3.30.950.10:FF:000001">
    <property type="entry name" value="Siroheme synthase"/>
    <property type="match status" value="1"/>
</dbReference>
<dbReference type="Gene3D" id="1.10.8.210">
    <property type="entry name" value="Sirohaem synthase, dimerisation domain"/>
    <property type="match status" value="1"/>
</dbReference>
<organism evidence="22 23">
    <name type="scientific">Klebsiella pneumoniae</name>
    <dbReference type="NCBI Taxonomy" id="573"/>
    <lineage>
        <taxon>Bacteria</taxon>
        <taxon>Pseudomonadati</taxon>
        <taxon>Pseudomonadota</taxon>
        <taxon>Gammaproteobacteria</taxon>
        <taxon>Enterobacterales</taxon>
        <taxon>Enterobacteriaceae</taxon>
        <taxon>Klebsiella/Raoultella group</taxon>
        <taxon>Klebsiella</taxon>
        <taxon>Klebsiella pneumoniae complex</taxon>
    </lineage>
</organism>
<feature type="domain" description="Sirohaem synthase dimerisation" evidence="20">
    <location>
        <begin position="150"/>
        <end position="207"/>
    </location>
</feature>
<comment type="similarity">
    <text evidence="2 18">Belongs to the precorrin methyltransferase family.</text>
</comment>
<evidence type="ECO:0000256" key="15">
    <source>
        <dbReference type="ARBA" id="ARBA00060548"/>
    </source>
</evidence>
<dbReference type="NCBIfam" id="TIGR01469">
    <property type="entry name" value="cobA_cysG_Cterm"/>
    <property type="match status" value="1"/>
</dbReference>
<evidence type="ECO:0000256" key="4">
    <source>
        <dbReference type="ARBA" id="ARBA00022573"/>
    </source>
</evidence>
<name>A0A378BVP8_KLEPN</name>
<dbReference type="EMBL" id="UGMN01000004">
    <property type="protein sequence ID" value="STV52889.1"/>
    <property type="molecule type" value="Genomic_DNA"/>
</dbReference>
<dbReference type="UniPathway" id="UPA00262">
    <property type="reaction ID" value="UER00211"/>
</dbReference>
<keyword evidence="8 16" id="KW-0560">Oxidoreductase</keyword>
<dbReference type="InterPro" id="IPR019478">
    <property type="entry name" value="Sirohaem_synthase_dimer_dom"/>
</dbReference>
<dbReference type="Gene3D" id="3.40.50.720">
    <property type="entry name" value="NAD(P)-binding Rossmann-like Domain"/>
    <property type="match status" value="1"/>
</dbReference>
<protein>
    <recommendedName>
        <fullName evidence="16">Siroheme synthase</fullName>
    </recommendedName>
    <domain>
        <recommendedName>
            <fullName evidence="16">Uroporphyrinogen-III C-methyltransferase</fullName>
            <shortName evidence="16">Urogen III methylase</shortName>
            <ecNumber evidence="16">2.1.1.107</ecNumber>
        </recommendedName>
        <alternativeName>
            <fullName evidence="16">SUMT</fullName>
        </alternativeName>
        <alternativeName>
            <fullName evidence="16">Uroporphyrinogen III methylase</fullName>
            <shortName evidence="16">UROM</shortName>
        </alternativeName>
    </domain>
    <domain>
        <recommendedName>
            <fullName evidence="16">Precorrin-2 dehydrogenase</fullName>
            <ecNumber evidence="16">1.3.1.76</ecNumber>
        </recommendedName>
    </domain>
    <domain>
        <recommendedName>
            <fullName evidence="16">Sirohydrochlorin ferrochelatase</fullName>
            <ecNumber evidence="16">4.99.1.4</ecNumber>
        </recommendedName>
    </domain>
</protein>
<dbReference type="Pfam" id="PF00590">
    <property type="entry name" value="TP_methylase"/>
    <property type="match status" value="1"/>
</dbReference>
<evidence type="ECO:0000256" key="5">
    <source>
        <dbReference type="ARBA" id="ARBA00022603"/>
    </source>
</evidence>
<comment type="pathway">
    <text evidence="1 16">Porphyrin-containing compound metabolism; siroheme biosynthesis; sirohydrochlorin from precorrin-2: step 1/1.</text>
</comment>
<evidence type="ECO:0000313" key="23">
    <source>
        <dbReference type="Proteomes" id="UP000254387"/>
    </source>
</evidence>
<dbReference type="FunFam" id="3.30.160.110:FF:000001">
    <property type="entry name" value="Siroheme synthase"/>
    <property type="match status" value="1"/>
</dbReference>
<dbReference type="InterPro" id="IPR014776">
    <property type="entry name" value="4pyrrole_Mease_sub2"/>
</dbReference>
<feature type="binding site" evidence="16">
    <location>
        <position position="382"/>
    </location>
    <ligand>
        <name>S-adenosyl-L-methionine</name>
        <dbReference type="ChEBI" id="CHEBI:59789"/>
    </ligand>
</feature>
<dbReference type="GO" id="GO:0051287">
    <property type="term" value="F:NAD binding"/>
    <property type="evidence" value="ECO:0007669"/>
    <property type="project" value="InterPro"/>
</dbReference>
<dbReference type="PANTHER" id="PTHR45790">
    <property type="entry name" value="SIROHEME SYNTHASE-RELATED"/>
    <property type="match status" value="1"/>
</dbReference>
<dbReference type="GO" id="GO:0051266">
    <property type="term" value="F:sirohydrochlorin ferrochelatase activity"/>
    <property type="evidence" value="ECO:0007669"/>
    <property type="project" value="UniProtKB-EC"/>
</dbReference>
<dbReference type="SUPFAM" id="SSF75615">
    <property type="entry name" value="Siroheme synthase middle domains-like"/>
    <property type="match status" value="1"/>
</dbReference>
<feature type="domain" description="Siroheme synthase central" evidence="21">
    <location>
        <begin position="120"/>
        <end position="145"/>
    </location>
</feature>
<feature type="domain" description="Tetrapyrrole methylase" evidence="19">
    <location>
        <begin position="217"/>
        <end position="426"/>
    </location>
</feature>
<keyword evidence="5 16" id="KW-0489">Methyltransferase</keyword>
<dbReference type="InterPro" id="IPR003043">
    <property type="entry name" value="Uropor_MeTrfase_CS"/>
</dbReference>
<evidence type="ECO:0000259" key="19">
    <source>
        <dbReference type="Pfam" id="PF00590"/>
    </source>
</evidence>
<comment type="similarity">
    <text evidence="16">In the N-terminal section; belongs to the precorrin-2 dehydrogenase / sirohydrochlorin ferrochelatase family.</text>
</comment>
<comment type="catalytic activity">
    <reaction evidence="14 16">
        <text>precorrin-2 + NAD(+) = sirohydrochlorin + NADH + 2 H(+)</text>
        <dbReference type="Rhea" id="RHEA:15613"/>
        <dbReference type="ChEBI" id="CHEBI:15378"/>
        <dbReference type="ChEBI" id="CHEBI:57540"/>
        <dbReference type="ChEBI" id="CHEBI:57945"/>
        <dbReference type="ChEBI" id="CHEBI:58351"/>
        <dbReference type="ChEBI" id="CHEBI:58827"/>
        <dbReference type="EC" id="1.3.1.76"/>
    </reaction>
</comment>
<dbReference type="InterPro" id="IPR014777">
    <property type="entry name" value="4pyrrole_Mease_sub1"/>
</dbReference>
<evidence type="ECO:0000256" key="6">
    <source>
        <dbReference type="ARBA" id="ARBA00022679"/>
    </source>
</evidence>
<evidence type="ECO:0000256" key="16">
    <source>
        <dbReference type="HAMAP-Rule" id="MF_01646"/>
    </source>
</evidence>
<comment type="pathway">
    <text evidence="15 16">Cofactor biosynthesis; adenosylcobalamin biosynthesis; precorrin-2 from uroporphyrinogen III: step 1/1.</text>
</comment>
<dbReference type="Pfam" id="PF13241">
    <property type="entry name" value="NAD_binding_7"/>
    <property type="match status" value="1"/>
</dbReference>
<dbReference type="HAMAP" id="MF_01646">
    <property type="entry name" value="Siroheme_synth"/>
    <property type="match status" value="1"/>
</dbReference>
<dbReference type="Pfam" id="PF10414">
    <property type="entry name" value="CysG_dimeriser"/>
    <property type="match status" value="1"/>
</dbReference>
<dbReference type="InterPro" id="IPR006366">
    <property type="entry name" value="CobA/CysG_C"/>
</dbReference>
<dbReference type="InterPro" id="IPR050161">
    <property type="entry name" value="Siro_Cobalamin_biosynth"/>
</dbReference>
<evidence type="ECO:0000256" key="17">
    <source>
        <dbReference type="PIRSR" id="PIRSR036426-1"/>
    </source>
</evidence>
<keyword evidence="10 16" id="KW-0456">Lyase</keyword>
<evidence type="ECO:0000259" key="20">
    <source>
        <dbReference type="Pfam" id="PF10414"/>
    </source>
</evidence>
<dbReference type="GO" id="GO:0032259">
    <property type="term" value="P:methylation"/>
    <property type="evidence" value="ECO:0007669"/>
    <property type="project" value="UniProtKB-KW"/>
</dbReference>
<dbReference type="SUPFAM" id="SSF51735">
    <property type="entry name" value="NAD(P)-binding Rossmann-fold domains"/>
    <property type="match status" value="1"/>
</dbReference>
<comment type="similarity">
    <text evidence="16">In the C-terminal section; belongs to the precorrin methyltransferase family.</text>
</comment>
<evidence type="ECO:0000256" key="7">
    <source>
        <dbReference type="ARBA" id="ARBA00022691"/>
    </source>
</evidence>
<dbReference type="Gene3D" id="3.40.1010.10">
    <property type="entry name" value="Cobalt-precorrin-4 Transmethylase, Domain 1"/>
    <property type="match status" value="1"/>
</dbReference>
<dbReference type="InterPro" id="IPR006367">
    <property type="entry name" value="Sirohaem_synthase_N"/>
</dbReference>
<feature type="active site" description="Proton acceptor" evidence="16 17">
    <location>
        <position position="247"/>
    </location>
</feature>
<feature type="binding site" evidence="16">
    <location>
        <begin position="22"/>
        <end position="23"/>
    </location>
    <ligand>
        <name>NAD(+)</name>
        <dbReference type="ChEBI" id="CHEBI:57540"/>
    </ligand>
</feature>
<feature type="binding site" evidence="16">
    <location>
        <position position="411"/>
    </location>
    <ligand>
        <name>S-adenosyl-L-methionine</name>
        <dbReference type="ChEBI" id="CHEBI:59789"/>
    </ligand>
</feature>
<feature type="binding site" evidence="16">
    <location>
        <begin position="330"/>
        <end position="331"/>
    </location>
    <ligand>
        <name>S-adenosyl-L-methionine</name>
        <dbReference type="ChEBI" id="CHEBI:59789"/>
    </ligand>
</feature>
<dbReference type="NCBIfam" id="NF007922">
    <property type="entry name" value="PRK10637.1"/>
    <property type="match status" value="1"/>
</dbReference>
<evidence type="ECO:0000256" key="8">
    <source>
        <dbReference type="ARBA" id="ARBA00023002"/>
    </source>
</evidence>
<dbReference type="UniPathway" id="UPA00148">
    <property type="reaction ID" value="UER00211"/>
</dbReference>
<evidence type="ECO:0000256" key="14">
    <source>
        <dbReference type="ARBA" id="ARBA00047561"/>
    </source>
</evidence>
<accession>A0A378BVP8</accession>
<dbReference type="InterPro" id="IPR036291">
    <property type="entry name" value="NAD(P)-bd_dom_sf"/>
</dbReference>
<dbReference type="GO" id="GO:0019354">
    <property type="term" value="P:siroheme biosynthetic process"/>
    <property type="evidence" value="ECO:0007669"/>
    <property type="project" value="UniProtKB-UniRule"/>
</dbReference>
<evidence type="ECO:0000256" key="10">
    <source>
        <dbReference type="ARBA" id="ARBA00023239"/>
    </source>
</evidence>
<dbReference type="PIRSF" id="PIRSF036426">
    <property type="entry name" value="Sirohaem_synth"/>
    <property type="match status" value="1"/>
</dbReference>
<evidence type="ECO:0000256" key="13">
    <source>
        <dbReference type="ARBA" id="ARBA00025705"/>
    </source>
</evidence>
<evidence type="ECO:0000256" key="1">
    <source>
        <dbReference type="ARBA" id="ARBA00005010"/>
    </source>
</evidence>
<dbReference type="GO" id="GO:0009236">
    <property type="term" value="P:cobalamin biosynthetic process"/>
    <property type="evidence" value="ECO:0007669"/>
    <property type="project" value="UniProtKB-UniRule"/>
</dbReference>
<dbReference type="InterPro" id="IPR028281">
    <property type="entry name" value="Sirohaem_synthase_central"/>
</dbReference>
<evidence type="ECO:0000256" key="11">
    <source>
        <dbReference type="ARBA" id="ARBA00023244"/>
    </source>
</evidence>
<keyword evidence="7 16" id="KW-0949">S-adenosyl-L-methionine</keyword>
<dbReference type="Proteomes" id="UP000254387">
    <property type="component" value="Unassembled WGS sequence"/>
</dbReference>
<dbReference type="NCBIfam" id="NF004790">
    <property type="entry name" value="PRK06136.1"/>
    <property type="match status" value="1"/>
</dbReference>
<dbReference type="InterPro" id="IPR035996">
    <property type="entry name" value="4pyrrol_Methylase_sf"/>
</dbReference>
<comment type="pathway">
    <text evidence="16">Porphyrin-containing compound metabolism; siroheme biosynthesis; siroheme from sirohydrochlorin: step 1/1.</text>
</comment>
<dbReference type="PANTHER" id="PTHR45790:SF1">
    <property type="entry name" value="SIROHEME SYNTHASE"/>
    <property type="match status" value="1"/>
</dbReference>
<comment type="pathway">
    <text evidence="13 16">Porphyrin-containing compound metabolism; siroheme biosynthesis; precorrin-2 from uroporphyrinogen III: step 1/1.</text>
</comment>
<sequence>MDYLPLFAELKQRPVLVIGGGEIAERKIKFLLRAQAQVQVVAETLSPALADLAARQALSWRATEFSDSLVDDVFLVIAATEDEALNQRVFAAANARYRLVNVVDNQALCSFVFPSIVDRSPLLVAISSSGKAPVLSRILREKIEALLPTNLGRLAESASYWRNHLKTRLTTTEARRRFWERVFTGRFASLMVAGNSAEAEKALQDELDKPERETGEIILVGAGPGDAGLLTLRGLQAIQQADVVFHDHLVTQPVLELVRRDAELICVGKRAGEHSVPQHETNQLLVEAAKAGKTVVRLKGGDPFIFGRGAEELQAAAEAGIPFQVVPGVTAAAGATAYAGIPLTHRDYAQSAVFVTGHYKPDSAPFDWSLLAKSQQTLAIYMGTMKAAEISAQLIAHGRDSDTPVAVISRGTRDDQQTITGTLQQLEHLAKDAPMPALLVVGEVVQLHQQLAWFQHTSSAEGLTLRWSIWLKERLWTKNDSLTCGNWRRKASILFVRWPPNFLTR</sequence>
<feature type="region of interest" description="Precorrin-2 dehydrogenase / sirohydrochlorin ferrochelatase" evidence="16">
    <location>
        <begin position="1"/>
        <end position="203"/>
    </location>
</feature>
<feature type="region of interest" description="Uroporphyrinogen-III C-methyltransferase" evidence="16">
    <location>
        <begin position="215"/>
        <end position="505"/>
    </location>
</feature>
<dbReference type="GO" id="GO:0043115">
    <property type="term" value="F:precorrin-2 dehydrogenase activity"/>
    <property type="evidence" value="ECO:0007669"/>
    <property type="project" value="UniProtKB-UniRule"/>
</dbReference>
<dbReference type="GO" id="GO:0004851">
    <property type="term" value="F:uroporphyrin-III C-methyltransferase activity"/>
    <property type="evidence" value="ECO:0007669"/>
    <property type="project" value="UniProtKB-UniRule"/>
</dbReference>
<dbReference type="NCBIfam" id="TIGR01470">
    <property type="entry name" value="cysG_Nterm"/>
    <property type="match status" value="1"/>
</dbReference>
<feature type="active site" description="Proton donor" evidence="16 17">
    <location>
        <position position="269"/>
    </location>
</feature>
<keyword evidence="3 16" id="KW-0597">Phosphoprotein</keyword>
<evidence type="ECO:0000256" key="9">
    <source>
        <dbReference type="ARBA" id="ARBA00023027"/>
    </source>
</evidence>
<feature type="binding site" evidence="16">
    <location>
        <position position="224"/>
    </location>
    <ligand>
        <name>S-adenosyl-L-methionine</name>
        <dbReference type="ChEBI" id="CHEBI:59789"/>
    </ligand>
</feature>
<comment type="catalytic activity">
    <reaction evidence="16">
        <text>siroheme + 2 H(+) = sirohydrochlorin + Fe(2+)</text>
        <dbReference type="Rhea" id="RHEA:24360"/>
        <dbReference type="ChEBI" id="CHEBI:15378"/>
        <dbReference type="ChEBI" id="CHEBI:29033"/>
        <dbReference type="ChEBI" id="CHEBI:58351"/>
        <dbReference type="ChEBI" id="CHEBI:60052"/>
        <dbReference type="EC" id="4.99.1.4"/>
    </reaction>
</comment>
<dbReference type="PROSITE" id="PS00839">
    <property type="entry name" value="SUMT_1"/>
    <property type="match status" value="1"/>
</dbReference>
<gene>
    <name evidence="22" type="primary">cysF</name>
    <name evidence="16" type="synonym">cysG</name>
    <name evidence="22" type="ORF">NCTC5053_05510</name>
</gene>
<feature type="binding site" evidence="16">
    <location>
        <begin position="300"/>
        <end position="302"/>
    </location>
    <ligand>
        <name>S-adenosyl-L-methionine</name>
        <dbReference type="ChEBI" id="CHEBI:59789"/>
    </ligand>
</feature>
<keyword evidence="4 16" id="KW-0169">Cobalamin biosynthesis</keyword>
<evidence type="ECO:0000256" key="18">
    <source>
        <dbReference type="RuleBase" id="RU003960"/>
    </source>
</evidence>
<dbReference type="Pfam" id="PF14824">
    <property type="entry name" value="Sirohm_synth_M"/>
    <property type="match status" value="1"/>
</dbReference>
<evidence type="ECO:0000256" key="12">
    <source>
        <dbReference type="ARBA" id="ARBA00023268"/>
    </source>
</evidence>
<comment type="function">
    <text evidence="16">Multifunctional enzyme that catalyzes the SAM-dependent methylations of uroporphyrinogen III at position C-2 and C-7 to form precorrin-2 via precorrin-1. Then it catalyzes the NAD-dependent ring dehydrogenation of precorrin-2 to yield sirohydrochlorin. Finally, it catalyzes the ferrochelation of sirohydrochlorin to yield siroheme.</text>
</comment>
<comment type="catalytic activity">
    <reaction evidence="16">
        <text>uroporphyrinogen III + 2 S-adenosyl-L-methionine = precorrin-2 + 2 S-adenosyl-L-homocysteine + H(+)</text>
        <dbReference type="Rhea" id="RHEA:32459"/>
        <dbReference type="ChEBI" id="CHEBI:15378"/>
        <dbReference type="ChEBI" id="CHEBI:57308"/>
        <dbReference type="ChEBI" id="CHEBI:57856"/>
        <dbReference type="ChEBI" id="CHEBI:58827"/>
        <dbReference type="ChEBI" id="CHEBI:59789"/>
        <dbReference type="EC" id="2.1.1.107"/>
    </reaction>
</comment>
<dbReference type="Gene3D" id="3.30.160.110">
    <property type="entry name" value="Siroheme synthase, domain 2"/>
    <property type="match status" value="1"/>
</dbReference>
<dbReference type="InterPro" id="IPR037115">
    <property type="entry name" value="Sirohaem_synt_dimer_dom_sf"/>
</dbReference>
<evidence type="ECO:0000256" key="3">
    <source>
        <dbReference type="ARBA" id="ARBA00022553"/>
    </source>
</evidence>
<reference evidence="22 23" key="1">
    <citation type="submission" date="2018-06" db="EMBL/GenBank/DDBJ databases">
        <authorList>
            <consortium name="Pathogen Informatics"/>
            <person name="Doyle S."/>
        </authorList>
    </citation>
    <scope>NUCLEOTIDE SEQUENCE [LARGE SCALE GENOMIC DNA]</scope>
    <source>
        <strain evidence="22 23">NCTC5053</strain>
    </source>
</reference>
<dbReference type="Gene3D" id="3.30.950.10">
    <property type="entry name" value="Methyltransferase, Cobalt-precorrin-4 Transmethylase, Domain 2"/>
    <property type="match status" value="1"/>
</dbReference>
<dbReference type="EC" id="4.99.1.4" evidence="16"/>
<evidence type="ECO:0000313" key="22">
    <source>
        <dbReference type="EMBL" id="STV52889.1"/>
    </source>
</evidence>
<dbReference type="CDD" id="cd11642">
    <property type="entry name" value="SUMT"/>
    <property type="match status" value="1"/>
</dbReference>
<dbReference type="SUPFAM" id="SSF53790">
    <property type="entry name" value="Tetrapyrrole methylase"/>
    <property type="match status" value="1"/>
</dbReference>
<keyword evidence="6 16" id="KW-0808">Transferase</keyword>
<keyword evidence="11 16" id="KW-0627">Porphyrin biosynthesis</keyword>
<evidence type="ECO:0000259" key="21">
    <source>
        <dbReference type="Pfam" id="PF14824"/>
    </source>
</evidence>
<feature type="binding site" evidence="16">
    <location>
        <position position="305"/>
    </location>
    <ligand>
        <name>S-adenosyl-L-methionine</name>
        <dbReference type="ChEBI" id="CHEBI:59789"/>
    </ligand>
</feature>
<dbReference type="InterPro" id="IPR012409">
    <property type="entry name" value="Sirohaem_synth"/>
</dbReference>
<keyword evidence="12 16" id="KW-0511">Multifunctional enzyme</keyword>
<dbReference type="EC" id="2.1.1.107" evidence="16"/>
<comment type="pathway">
    <text evidence="16">Cofactor biosynthesis; adenosylcobalamin biosynthesis; sirohydrochlorin from precorrin-2: step 1/1.</text>
</comment>
<keyword evidence="9 16" id="KW-0520">NAD</keyword>
<dbReference type="FunFam" id="3.40.1010.10:FF:000001">
    <property type="entry name" value="Siroheme synthase"/>
    <property type="match status" value="1"/>
</dbReference>
<dbReference type="InterPro" id="IPR000878">
    <property type="entry name" value="4pyrrol_Mease"/>
</dbReference>
<feature type="modified residue" description="Phosphoserine" evidence="16">
    <location>
        <position position="128"/>
    </location>
</feature>
<dbReference type="PROSITE" id="PS00840">
    <property type="entry name" value="SUMT_2"/>
    <property type="match status" value="1"/>
</dbReference>
<dbReference type="EC" id="1.3.1.76" evidence="16"/>
<feature type="binding site" evidence="16">
    <location>
        <begin position="43"/>
        <end position="44"/>
    </location>
    <ligand>
        <name>NAD(+)</name>
        <dbReference type="ChEBI" id="CHEBI:57540"/>
    </ligand>
</feature>
<evidence type="ECO:0000256" key="2">
    <source>
        <dbReference type="ARBA" id="ARBA00005879"/>
    </source>
</evidence>
<dbReference type="AlphaFoldDB" id="A0A378BVP8"/>